<dbReference type="SUPFAM" id="SSF101898">
    <property type="entry name" value="NHL repeat"/>
    <property type="match status" value="1"/>
</dbReference>
<protein>
    <submittedName>
        <fullName evidence="2">Uncharacterized protein</fullName>
    </submittedName>
</protein>
<dbReference type="RefSeq" id="WP_168874795.1">
    <property type="nucleotide sequence ID" value="NZ_JABAIA010000004.1"/>
</dbReference>
<proteinExistence type="predicted"/>
<reference evidence="2 3" key="1">
    <citation type="submission" date="2020-04" db="EMBL/GenBank/DDBJ databases">
        <authorList>
            <person name="Yin C."/>
        </authorList>
    </citation>
    <scope>NUCLEOTIDE SEQUENCE [LARGE SCALE GENOMIC DNA]</scope>
    <source>
        <strain evidence="2 3">Ae27</strain>
    </source>
</reference>
<dbReference type="Proteomes" id="UP000570474">
    <property type="component" value="Unassembled WGS sequence"/>
</dbReference>
<accession>A0A847S0C1</accession>
<evidence type="ECO:0000256" key="1">
    <source>
        <dbReference type="SAM" id="SignalP"/>
    </source>
</evidence>
<comment type="caution">
    <text evidence="2">The sequence shown here is derived from an EMBL/GenBank/DDBJ whole genome shotgun (WGS) entry which is preliminary data.</text>
</comment>
<evidence type="ECO:0000313" key="2">
    <source>
        <dbReference type="EMBL" id="NLR68842.1"/>
    </source>
</evidence>
<feature type="chain" id="PRO_5032876635" evidence="1">
    <location>
        <begin position="22"/>
        <end position="513"/>
    </location>
</feature>
<dbReference type="PROSITE" id="PS51257">
    <property type="entry name" value="PROKAR_LIPOPROTEIN"/>
    <property type="match status" value="1"/>
</dbReference>
<sequence>MKLPLWTLMSSVLLALFSCNKSDTPTPPKVPTDTSIVSISTVLVQDFDNVVIQASFQGIDTATVRSCGFYWGYSPDLSTSNRQVLSSPTTFKATLDKVGQGKTVYFKAFIVVGATRRPDDGLPTKTFESKTEKTATSGLVKTWEKEYNGISAIQTEQVLPTDDNAFVILANMFGGGSSSWPRLIKMDTAGNILWDKQYHEQEHWTAAGMTKVKDGYLLAANYTSLNASSVAITKLDLNGNLSWERKLDIVFKQEFIRFQLLKDDVIKVTVRTVSGYTPNPANPTLTDCWFDKDGNQLSNPNGVRYDQFINGLSVHKTVTAADSSFLVAYQYYYYDPSPTTSRENAKLHYFEKDNQLRWERTYGKTGYDLPVNVTVTATGNFSILGYTLLDNRKTRLWLFQVDNAHGNSLWEYTYTNPQYDAVYPSGITMGKDDQYYITGSAQSVDYKSSAAYILKVNAQGYYAWSYTFPATAFNSRGEYIFVNNTTGEIYVFGTSTRDGWNHRAMYVTKWKEL</sequence>
<feature type="signal peptide" evidence="1">
    <location>
        <begin position="1"/>
        <end position="21"/>
    </location>
</feature>
<dbReference type="PANTHER" id="PTHR42754:SF1">
    <property type="entry name" value="LIPOPROTEIN"/>
    <property type="match status" value="1"/>
</dbReference>
<name>A0A847S0C1_9BACT</name>
<dbReference type="AlphaFoldDB" id="A0A847S0C1"/>
<dbReference type="PANTHER" id="PTHR42754">
    <property type="entry name" value="ENDOGLUCANASE"/>
    <property type="match status" value="1"/>
</dbReference>
<keyword evidence="3" id="KW-1185">Reference proteome</keyword>
<organism evidence="2 3">
    <name type="scientific">Chitinophaga varians</name>
    <dbReference type="NCBI Taxonomy" id="2202339"/>
    <lineage>
        <taxon>Bacteria</taxon>
        <taxon>Pseudomonadati</taxon>
        <taxon>Bacteroidota</taxon>
        <taxon>Chitinophagia</taxon>
        <taxon>Chitinophagales</taxon>
        <taxon>Chitinophagaceae</taxon>
        <taxon>Chitinophaga</taxon>
    </lineage>
</organism>
<evidence type="ECO:0000313" key="3">
    <source>
        <dbReference type="Proteomes" id="UP000570474"/>
    </source>
</evidence>
<gene>
    <name evidence="2" type="ORF">HGH92_31365</name>
</gene>
<dbReference type="EMBL" id="JABAIA010000004">
    <property type="protein sequence ID" value="NLR68842.1"/>
    <property type="molecule type" value="Genomic_DNA"/>
</dbReference>
<keyword evidence="1" id="KW-0732">Signal</keyword>